<dbReference type="Pfam" id="PF03781">
    <property type="entry name" value="FGE-sulfatase"/>
    <property type="match status" value="1"/>
</dbReference>
<dbReference type="InterPro" id="IPR016187">
    <property type="entry name" value="CTDL_fold"/>
</dbReference>
<proteinExistence type="predicted"/>
<sequence length="296" mass="32965">MTSYNPPPGMVAIPAGKVLIGAPAEHLDWLVDAQSYPRPWFADETPQHLQDVRSFLLDRHPVTNAAFAQFVQASGYLTAAEHRGFGLVYGGGYWEERAGASWRHPTGPASDLTGRWQHPVIHVARRDAEAYCAWAGKRLPTETEWEYAAHGPHWRPWPWGEVFDASRVNCAEHWAGRPIADLDDWRRWWKDYRDRHGEQPGTTPVGAFSPGGDSPFGISDMAGNVAEWTASTYQPYAAGVDCDPILQRAHGRSTTVRGGGWMHLRFQIRTTERIAGDAAYSTWSGGFRCAADLPTI</sequence>
<evidence type="ECO:0000259" key="1">
    <source>
        <dbReference type="Pfam" id="PF03781"/>
    </source>
</evidence>
<dbReference type="EMBL" id="JAUSQU010000001">
    <property type="protein sequence ID" value="MDP9843232.1"/>
    <property type="molecule type" value="Genomic_DNA"/>
</dbReference>
<dbReference type="RefSeq" id="WP_307557293.1">
    <property type="nucleotide sequence ID" value="NZ_JAUSQU010000001.1"/>
</dbReference>
<dbReference type="InterPro" id="IPR042095">
    <property type="entry name" value="SUMF_sf"/>
</dbReference>
<dbReference type="SUPFAM" id="SSF56436">
    <property type="entry name" value="C-type lectin-like"/>
    <property type="match status" value="1"/>
</dbReference>
<dbReference type="InterPro" id="IPR005532">
    <property type="entry name" value="SUMF_dom"/>
</dbReference>
<reference evidence="2 3" key="1">
    <citation type="submission" date="2023-07" db="EMBL/GenBank/DDBJ databases">
        <title>Sequencing the genomes of 1000 actinobacteria strains.</title>
        <authorList>
            <person name="Klenk H.-P."/>
        </authorList>
    </citation>
    <scope>NUCLEOTIDE SEQUENCE [LARGE SCALE GENOMIC DNA]</scope>
    <source>
        <strain evidence="2 3">DSM 46740</strain>
    </source>
</reference>
<feature type="domain" description="Sulfatase-modifying factor enzyme-like" evidence="1">
    <location>
        <begin position="8"/>
        <end position="290"/>
    </location>
</feature>
<evidence type="ECO:0000313" key="3">
    <source>
        <dbReference type="Proteomes" id="UP001225356"/>
    </source>
</evidence>
<dbReference type="InterPro" id="IPR051043">
    <property type="entry name" value="Sulfatase_Mod_Factor_Kinase"/>
</dbReference>
<gene>
    <name evidence="2" type="ORF">J2853_002443</name>
</gene>
<dbReference type="Proteomes" id="UP001225356">
    <property type="component" value="Unassembled WGS sequence"/>
</dbReference>
<organism evidence="2 3">
    <name type="scientific">Streptosporangium lutulentum</name>
    <dbReference type="NCBI Taxonomy" id="1461250"/>
    <lineage>
        <taxon>Bacteria</taxon>
        <taxon>Bacillati</taxon>
        <taxon>Actinomycetota</taxon>
        <taxon>Actinomycetes</taxon>
        <taxon>Streptosporangiales</taxon>
        <taxon>Streptosporangiaceae</taxon>
        <taxon>Streptosporangium</taxon>
    </lineage>
</organism>
<comment type="caution">
    <text evidence="2">The sequence shown here is derived from an EMBL/GenBank/DDBJ whole genome shotgun (WGS) entry which is preliminary data.</text>
</comment>
<keyword evidence="3" id="KW-1185">Reference proteome</keyword>
<accession>A0ABT9Q996</accession>
<dbReference type="PANTHER" id="PTHR23150">
    <property type="entry name" value="SULFATASE MODIFYING FACTOR 1, 2"/>
    <property type="match status" value="1"/>
</dbReference>
<name>A0ABT9Q996_9ACTN</name>
<dbReference type="PANTHER" id="PTHR23150:SF19">
    <property type="entry name" value="FORMYLGLYCINE-GENERATING ENZYME"/>
    <property type="match status" value="1"/>
</dbReference>
<dbReference type="Gene3D" id="3.90.1580.10">
    <property type="entry name" value="paralog of FGE (formylglycine-generating enzyme)"/>
    <property type="match status" value="1"/>
</dbReference>
<evidence type="ECO:0000313" key="2">
    <source>
        <dbReference type="EMBL" id="MDP9843232.1"/>
    </source>
</evidence>
<protein>
    <submittedName>
        <fullName evidence="2">Formylglycine-generating enzyme required for sulfatase activity</fullName>
    </submittedName>
</protein>